<dbReference type="Gramene" id="OMO61978">
    <property type="protein sequence ID" value="OMO61978"/>
    <property type="gene ID" value="CCACVL1_23111"/>
</dbReference>
<accession>A0A1R3GV24</accession>
<evidence type="ECO:0000313" key="2">
    <source>
        <dbReference type="Proteomes" id="UP000188268"/>
    </source>
</evidence>
<protein>
    <submittedName>
        <fullName evidence="1">ATPase</fullName>
    </submittedName>
</protein>
<comment type="caution">
    <text evidence="1">The sequence shown here is derived from an EMBL/GenBank/DDBJ whole genome shotgun (WGS) entry which is preliminary data.</text>
</comment>
<dbReference type="EMBL" id="AWWV01013361">
    <property type="protein sequence ID" value="OMO61978.1"/>
    <property type="molecule type" value="Genomic_DNA"/>
</dbReference>
<proteinExistence type="predicted"/>
<gene>
    <name evidence="1" type="ORF">CCACVL1_23111</name>
</gene>
<dbReference type="AlphaFoldDB" id="A0A1R3GV24"/>
<reference evidence="1 2" key="1">
    <citation type="submission" date="2013-09" db="EMBL/GenBank/DDBJ databases">
        <title>Corchorus capsularis genome sequencing.</title>
        <authorList>
            <person name="Alam M."/>
            <person name="Haque M.S."/>
            <person name="Islam M.S."/>
            <person name="Emdad E.M."/>
            <person name="Islam M.M."/>
            <person name="Ahmed B."/>
            <person name="Halim A."/>
            <person name="Hossen Q.M.M."/>
            <person name="Hossain M.Z."/>
            <person name="Ahmed R."/>
            <person name="Khan M.M."/>
            <person name="Islam R."/>
            <person name="Rashid M.M."/>
            <person name="Khan S.A."/>
            <person name="Rahman M.S."/>
            <person name="Alam M."/>
        </authorList>
    </citation>
    <scope>NUCLEOTIDE SEQUENCE [LARGE SCALE GENOMIC DNA]</scope>
    <source>
        <strain evidence="2">cv. CVL-1</strain>
        <tissue evidence="1">Whole seedling</tissue>
    </source>
</reference>
<organism evidence="1 2">
    <name type="scientific">Corchorus capsularis</name>
    <name type="common">Jute</name>
    <dbReference type="NCBI Taxonomy" id="210143"/>
    <lineage>
        <taxon>Eukaryota</taxon>
        <taxon>Viridiplantae</taxon>
        <taxon>Streptophyta</taxon>
        <taxon>Embryophyta</taxon>
        <taxon>Tracheophyta</taxon>
        <taxon>Spermatophyta</taxon>
        <taxon>Magnoliopsida</taxon>
        <taxon>eudicotyledons</taxon>
        <taxon>Gunneridae</taxon>
        <taxon>Pentapetalae</taxon>
        <taxon>rosids</taxon>
        <taxon>malvids</taxon>
        <taxon>Malvales</taxon>
        <taxon>Malvaceae</taxon>
        <taxon>Grewioideae</taxon>
        <taxon>Apeibeae</taxon>
        <taxon>Corchorus</taxon>
    </lineage>
</organism>
<dbReference type="Proteomes" id="UP000188268">
    <property type="component" value="Unassembled WGS sequence"/>
</dbReference>
<keyword evidence="2" id="KW-1185">Reference proteome</keyword>
<evidence type="ECO:0000313" key="1">
    <source>
        <dbReference type="EMBL" id="OMO61978.1"/>
    </source>
</evidence>
<sequence>MGSLKETRIDAVNRQMASEETQALNKASLSKTLKSFLNQTIEMPFPFLFTFFDAYLSKVLSAMLSISWDSNPGTWYTTVEEETDLEVEEFIII</sequence>
<name>A0A1R3GV24_COCAP</name>